<reference evidence="2" key="1">
    <citation type="submission" date="2018-06" db="EMBL/GenBank/DDBJ databases">
        <authorList>
            <person name="Zhirakovskaya E."/>
        </authorList>
    </citation>
    <scope>NUCLEOTIDE SEQUENCE</scope>
</reference>
<gene>
    <name evidence="2" type="ORF">MNBD_DELTA01-1457</name>
</gene>
<proteinExistence type="predicted"/>
<evidence type="ECO:0000313" key="2">
    <source>
        <dbReference type="EMBL" id="VAV83202.1"/>
    </source>
</evidence>
<evidence type="ECO:0008006" key="3">
    <source>
        <dbReference type="Google" id="ProtNLM"/>
    </source>
</evidence>
<feature type="transmembrane region" description="Helical" evidence="1">
    <location>
        <begin position="20"/>
        <end position="39"/>
    </location>
</feature>
<feature type="transmembrane region" description="Helical" evidence="1">
    <location>
        <begin position="205"/>
        <end position="230"/>
    </location>
</feature>
<evidence type="ECO:0000256" key="1">
    <source>
        <dbReference type="SAM" id="Phobius"/>
    </source>
</evidence>
<keyword evidence="1" id="KW-0812">Transmembrane</keyword>
<accession>A0A3B0QSJ9</accession>
<sequence>MSEKRFSDCSVSERLLHTSFIVILGVGYLFAMFLIFSTVSTKDGKPGLSVEDIIIKYHGNRSGTKLEAALTGGMNAYVSPEDHMVIISWIHNGARESGFRKKVEPILTARCVSCHNPDGFMARVNLRGYTNVMNFVKVDTGQSISALVRLSHIHLLGMAILFYLLGRIFLLAELPPLLKRIAIIVPFAAILLDIGSWWFTKYAYVFAYTVQGGGALMALSFAFQSFVSLYQMWFMKSKTKSI</sequence>
<dbReference type="AlphaFoldDB" id="A0A3B0QSJ9"/>
<feature type="transmembrane region" description="Helical" evidence="1">
    <location>
        <begin position="153"/>
        <end position="174"/>
    </location>
</feature>
<organism evidence="2">
    <name type="scientific">hydrothermal vent metagenome</name>
    <dbReference type="NCBI Taxonomy" id="652676"/>
    <lineage>
        <taxon>unclassified sequences</taxon>
        <taxon>metagenomes</taxon>
        <taxon>ecological metagenomes</taxon>
    </lineage>
</organism>
<feature type="transmembrane region" description="Helical" evidence="1">
    <location>
        <begin position="181"/>
        <end position="199"/>
    </location>
</feature>
<dbReference type="EMBL" id="UOEA01000037">
    <property type="protein sequence ID" value="VAV83202.1"/>
    <property type="molecule type" value="Genomic_DNA"/>
</dbReference>
<keyword evidence="1" id="KW-0472">Membrane</keyword>
<name>A0A3B0QSJ9_9ZZZZ</name>
<protein>
    <recommendedName>
        <fullName evidence="3">Elongation factor-1 alpha</fullName>
    </recommendedName>
</protein>
<keyword evidence="1" id="KW-1133">Transmembrane helix</keyword>